<evidence type="ECO:0000256" key="1">
    <source>
        <dbReference type="ARBA" id="ARBA00001966"/>
    </source>
</evidence>
<evidence type="ECO:0000259" key="5">
    <source>
        <dbReference type="Pfam" id="PF01869"/>
    </source>
</evidence>
<evidence type="ECO:0000256" key="4">
    <source>
        <dbReference type="ARBA" id="ARBA00023014"/>
    </source>
</evidence>
<dbReference type="InterPro" id="IPR051805">
    <property type="entry name" value="Dehydratase_Activator_Redct"/>
</dbReference>
<dbReference type="RefSeq" id="WP_090037463.1">
    <property type="nucleotide sequence ID" value="NZ_FOKI01000001.1"/>
</dbReference>
<dbReference type="STRING" id="84698.SAMN04488528_100135"/>
<dbReference type="InterPro" id="IPR018709">
    <property type="entry name" value="CoA_activase_DUF2229"/>
</dbReference>
<reference evidence="7 8" key="1">
    <citation type="submission" date="2016-10" db="EMBL/GenBank/DDBJ databases">
        <authorList>
            <person name="de Groot N.N."/>
        </authorList>
    </citation>
    <scope>NUCLEOTIDE SEQUENCE [LARGE SCALE GENOMIC DNA]</scope>
    <source>
        <strain evidence="7 8">DSM 12271</strain>
    </source>
</reference>
<evidence type="ECO:0000313" key="7">
    <source>
        <dbReference type="EMBL" id="SFA69363.1"/>
    </source>
</evidence>
<feature type="domain" description="ATPase BadF/BadG/BcrA/BcrD type" evidence="5">
    <location>
        <begin position="7"/>
        <end position="254"/>
    </location>
</feature>
<evidence type="ECO:0000256" key="2">
    <source>
        <dbReference type="ARBA" id="ARBA00022723"/>
    </source>
</evidence>
<accession>A0A1I0UZP7</accession>
<keyword evidence="4" id="KW-0411">Iron-sulfur</keyword>
<gene>
    <name evidence="7" type="ORF">SAMN04488528_100135</name>
</gene>
<keyword evidence="3" id="KW-0408">Iron</keyword>
<name>A0A1I0UZP7_9CLOT</name>
<evidence type="ECO:0000259" key="6">
    <source>
        <dbReference type="Pfam" id="PF09989"/>
    </source>
</evidence>
<dbReference type="GO" id="GO:0046872">
    <property type="term" value="F:metal ion binding"/>
    <property type="evidence" value="ECO:0007669"/>
    <property type="project" value="UniProtKB-KW"/>
</dbReference>
<dbReference type="InterPro" id="IPR002731">
    <property type="entry name" value="ATPase_BadF"/>
</dbReference>
<dbReference type="Pfam" id="PF09989">
    <property type="entry name" value="DUF2229"/>
    <property type="match status" value="1"/>
</dbReference>
<dbReference type="Proteomes" id="UP000198619">
    <property type="component" value="Unassembled WGS sequence"/>
</dbReference>
<keyword evidence="2" id="KW-0479">Metal-binding</keyword>
<dbReference type="Gene3D" id="3.30.420.40">
    <property type="match status" value="4"/>
</dbReference>
<keyword evidence="8" id="KW-1185">Reference proteome</keyword>
<evidence type="ECO:0000256" key="3">
    <source>
        <dbReference type="ARBA" id="ARBA00023004"/>
    </source>
</evidence>
<dbReference type="PANTHER" id="PTHR32329:SF4">
    <property type="entry name" value="ACTIVATOR OF 2-HYDROXYACYL-COA DEHYDRATASE"/>
    <property type="match status" value="1"/>
</dbReference>
<dbReference type="InterPro" id="IPR008275">
    <property type="entry name" value="CoA_E_activase_dom"/>
</dbReference>
<dbReference type="EMBL" id="FOKI01000001">
    <property type="protein sequence ID" value="SFA69363.1"/>
    <property type="molecule type" value="Genomic_DNA"/>
</dbReference>
<dbReference type="CDD" id="cd24034">
    <property type="entry name" value="ASKHA_NBD_O66634-like_rpt1"/>
    <property type="match status" value="1"/>
</dbReference>
<evidence type="ECO:0000313" key="8">
    <source>
        <dbReference type="Proteomes" id="UP000198619"/>
    </source>
</evidence>
<dbReference type="SUPFAM" id="SSF53067">
    <property type="entry name" value="Actin-like ATPase domain"/>
    <property type="match status" value="2"/>
</dbReference>
<dbReference type="PANTHER" id="PTHR32329">
    <property type="entry name" value="BIFUNCTIONAL PROTEIN [INCLUDES 2-HYDROXYACYL-COA DEHYDRATASE (N-TER) AND ITS ACTIVATOR DOMAIN (C_TERM)-RELATED"/>
    <property type="match status" value="1"/>
</dbReference>
<dbReference type="InterPro" id="IPR043129">
    <property type="entry name" value="ATPase_NBD"/>
</dbReference>
<dbReference type="OrthoDB" id="9802715at2"/>
<proteinExistence type="predicted"/>
<dbReference type="GO" id="GO:0051536">
    <property type="term" value="F:iron-sulfur cluster binding"/>
    <property type="evidence" value="ECO:0007669"/>
    <property type="project" value="UniProtKB-KW"/>
</dbReference>
<feature type="domain" description="DUF2229" evidence="6">
    <location>
        <begin position="672"/>
        <end position="890"/>
    </location>
</feature>
<protein>
    <submittedName>
        <fullName evidence="7">CoA-substrate-specific enzyme activase, putative</fullName>
    </submittedName>
</protein>
<organism evidence="7 8">
    <name type="scientific">Clostridium frigidicarnis</name>
    <dbReference type="NCBI Taxonomy" id="84698"/>
    <lineage>
        <taxon>Bacteria</taxon>
        <taxon>Bacillati</taxon>
        <taxon>Bacillota</taxon>
        <taxon>Clostridia</taxon>
        <taxon>Eubacteriales</taxon>
        <taxon>Clostridiaceae</taxon>
        <taxon>Clostridium</taxon>
    </lineage>
</organism>
<sequence length="1430" mass="160362">MNRVLNVGLDVGSTTVKLVLIDDNNNIIYSQYKRHFSDIKSTIISLILDANKTFNGKITVNVTGSGGLSVSKWLNIPFIQEVIACSKTIEKFIPSTDVAIELGGEDAKITYFRGGIDQRMNGTCAGGTGAFIDQMAVLLETDAMGLNNLAKDYKNIYPIAARCGVFAKTDVQPLINEGARREDIAASIFQAVVNQTISGLACGKPIRGKIAFLGGPLYFLSELRQRFIETLKLKDEDILFPENSQLFVAMGAALNSRDNECIDFETLVTQVKNIENLRDTEIRYLRPLFLNDEEYSSFKERHNKNVAHRKNLSEITGNCYLGIDAGSTTTKVVVIDEEYNIAYSYYGNNNGNPLDVTIKILKDIYNKLPKDAVISNATVTGYGEALIKSALNVDIGEVETIAHYKGAEHFLPGVEFILDIGGQDMKCLKVNNGVIDSILLNEACSSGCGSFIESFSKSLNMKVENFAKEALFSKNPVDLGSRCTVFMNSKVKQSQKEGASVGDISSGLAYSVIKNALFKVIKLRDSKEIGDKIIVQGGTFYNEAVLRSFELISEREVIRPDIAGLMGAFGAAIISKERHEEENISSIKKLDELNKFSIENEIRRCGLCGNNCLLTINKFNDGKSFISGNRCERGAGIEIKDRDLVPNLYDYKYKRLFSYKPLKDEEAYRGVVGIPRVLNIYENYPLWATFFKELGFKVVLSNRSSKKVYELGIETIPSESVCYPGKIVHGHIIDLVNRGIKFIFYPCIPYERKEDENSDNHYNCPIVTSYPEVIKNNMDVLKEENIIFKNPFMSIHNKSKLSKRLYDEFKDFSISKKEIDNALDKAFEEMDNFKDDIRNKGEAVLKYLKETGNKGVVLSGRPYHIDPEINHGIPNIITSFGLAVLSEDSISHLGDTIRPLRVVDQWVYHSRLYRAASIVANSNDLELIQLNSFGCGLDAITSDQVEEILKSKGKIYTLLKIDEGTNLGAIKIRLRSLKAALEERKRNNYIPDIKENNKERIVFTKEMKDTYTILAPDMSPIHFRLFKTVFEKYGYKFEIMPYDDKNSIDEGLRYVNNDVCYPCIITIGSLISGLKSGKYDLNSTAVIISQTGGGCRATNYIGLLRKALKDAGFERIPVVSLNAVGLEKNPGFKLTLPLGERLLMAVCYGDLLMRCLYRTRPYEAVKGSCNKLYEQWNERCKNTIAKGSHSDYKKDVKNIVKDFDEIELLDIQKPKVGLVGEILVKFHPLANNNVVSIVEDEGAEAVMPDLLGFFLYSSLDNDFKYRYLSGPKIRQVLGVTAINIIELYRKPIMKALDSSNRFEKPETIYELADKASEILSLGNQTGEGWFLTAEMIELIENGAGNIICMQPFACLPNHVTGKGMIKALKERYKESNIVAVDYDPGSSEVNQLNRIKLMLSVAFKNLNKEKPIVNSKEIEVEYIPENTFTL</sequence>
<feature type="domain" description="ATPase BadF/BadG/BcrA/BcrD type" evidence="5">
    <location>
        <begin position="321"/>
        <end position="574"/>
    </location>
</feature>
<dbReference type="Pfam" id="PF01869">
    <property type="entry name" value="BcrAD_BadFG"/>
    <property type="match status" value="2"/>
</dbReference>
<dbReference type="CDD" id="cd24035">
    <property type="entry name" value="ASKHA_NBD_O66634-like_rpt2"/>
    <property type="match status" value="1"/>
</dbReference>
<comment type="cofactor">
    <cofactor evidence="1">
        <name>[4Fe-4S] cluster</name>
        <dbReference type="ChEBI" id="CHEBI:49883"/>
    </cofactor>
</comment>
<dbReference type="NCBIfam" id="TIGR00241">
    <property type="entry name" value="CoA_E_activ"/>
    <property type="match status" value="1"/>
</dbReference>